<comment type="caution">
    <text evidence="14">The sequence shown here is derived from an EMBL/GenBank/DDBJ whole genome shotgun (WGS) entry which is preliminary data.</text>
</comment>
<dbReference type="InterPro" id="IPR050489">
    <property type="entry name" value="Tyr-tRNA_synthase"/>
</dbReference>
<keyword evidence="9 12" id="KW-0030">Aminoacyl-tRNA synthetase</keyword>
<dbReference type="AlphaFoldDB" id="A0AA43QRI9"/>
<dbReference type="GO" id="GO:0005737">
    <property type="term" value="C:cytoplasm"/>
    <property type="evidence" value="ECO:0007669"/>
    <property type="project" value="UniProtKB-SubCell"/>
</dbReference>
<dbReference type="EMBL" id="JAPUFD010000010">
    <property type="protein sequence ID" value="MDI1489836.1"/>
    <property type="molecule type" value="Genomic_DNA"/>
</dbReference>
<keyword evidence="7 12" id="KW-0067">ATP-binding</keyword>
<protein>
    <recommendedName>
        <fullName evidence="3 12">Tyrosine--tRNA ligase</fullName>
        <ecNumber evidence="3 12">6.1.1.1</ecNumber>
    </recommendedName>
    <alternativeName>
        <fullName evidence="10 12">Tyrosyl-tRNA synthetase</fullName>
    </alternativeName>
</protein>
<dbReference type="Gene3D" id="3.40.50.620">
    <property type="entry name" value="HUPs"/>
    <property type="match status" value="1"/>
</dbReference>
<organism evidence="14 15">
    <name type="scientific">Ramalina farinacea</name>
    <dbReference type="NCBI Taxonomy" id="258253"/>
    <lineage>
        <taxon>Eukaryota</taxon>
        <taxon>Fungi</taxon>
        <taxon>Dikarya</taxon>
        <taxon>Ascomycota</taxon>
        <taxon>Pezizomycotina</taxon>
        <taxon>Lecanoromycetes</taxon>
        <taxon>OSLEUM clade</taxon>
        <taxon>Lecanoromycetidae</taxon>
        <taxon>Lecanorales</taxon>
        <taxon>Lecanorineae</taxon>
        <taxon>Ramalinaceae</taxon>
        <taxon>Ramalina</taxon>
    </lineage>
</organism>
<dbReference type="PANTHER" id="PTHR46264">
    <property type="entry name" value="TYROSINE-TRNA LIGASE"/>
    <property type="match status" value="1"/>
</dbReference>
<dbReference type="InterPro" id="IPR002305">
    <property type="entry name" value="aa-tRNA-synth_Ic"/>
</dbReference>
<evidence type="ECO:0000256" key="13">
    <source>
        <dbReference type="SAM" id="MobiDB-lite"/>
    </source>
</evidence>
<dbReference type="PANTHER" id="PTHR46264:SF4">
    <property type="entry name" value="TYROSINE--TRNA LIGASE, CYTOPLASMIC"/>
    <property type="match status" value="1"/>
</dbReference>
<dbReference type="InterPro" id="IPR002307">
    <property type="entry name" value="Tyr-tRNA-ligase"/>
</dbReference>
<dbReference type="GO" id="GO:0004831">
    <property type="term" value="F:tyrosine-tRNA ligase activity"/>
    <property type="evidence" value="ECO:0007669"/>
    <property type="project" value="UniProtKB-EC"/>
</dbReference>
<proteinExistence type="inferred from homology"/>
<evidence type="ECO:0000313" key="14">
    <source>
        <dbReference type="EMBL" id="MDI1489836.1"/>
    </source>
</evidence>
<dbReference type="PIRSF" id="PIRSF006588">
    <property type="entry name" value="TyrRS_arch_euk"/>
    <property type="match status" value="1"/>
</dbReference>
<dbReference type="Gene3D" id="1.10.240.10">
    <property type="entry name" value="Tyrosyl-Transfer RNA Synthetase"/>
    <property type="match status" value="1"/>
</dbReference>
<keyword evidence="8 12" id="KW-0648">Protein biosynthesis</keyword>
<evidence type="ECO:0000256" key="8">
    <source>
        <dbReference type="ARBA" id="ARBA00022917"/>
    </source>
</evidence>
<reference evidence="14" key="1">
    <citation type="journal article" date="2023" name="Genome Biol. Evol.">
        <title>First Whole Genome Sequence and Flow Cytometry Genome Size Data for the Lichen-Forming Fungus Ramalina farinacea (Ascomycota).</title>
        <authorList>
            <person name="Llewellyn T."/>
            <person name="Mian S."/>
            <person name="Hill R."/>
            <person name="Leitch I.J."/>
            <person name="Gaya E."/>
        </authorList>
    </citation>
    <scope>NUCLEOTIDE SEQUENCE</scope>
    <source>
        <strain evidence="14">LIQ254RAFAR</strain>
    </source>
</reference>
<evidence type="ECO:0000256" key="5">
    <source>
        <dbReference type="ARBA" id="ARBA00022598"/>
    </source>
</evidence>
<dbReference type="GO" id="GO:0006437">
    <property type="term" value="P:tyrosyl-tRNA aminoacylation"/>
    <property type="evidence" value="ECO:0007669"/>
    <property type="project" value="InterPro"/>
</dbReference>
<dbReference type="InterPro" id="IPR014729">
    <property type="entry name" value="Rossmann-like_a/b/a_fold"/>
</dbReference>
<evidence type="ECO:0000256" key="1">
    <source>
        <dbReference type="ARBA" id="ARBA00004496"/>
    </source>
</evidence>
<dbReference type="Proteomes" id="UP001161017">
    <property type="component" value="Unassembled WGS sequence"/>
</dbReference>
<dbReference type="SUPFAM" id="SSF52374">
    <property type="entry name" value="Nucleotidylyl transferase"/>
    <property type="match status" value="1"/>
</dbReference>
<evidence type="ECO:0000313" key="15">
    <source>
        <dbReference type="Proteomes" id="UP001161017"/>
    </source>
</evidence>
<comment type="catalytic activity">
    <reaction evidence="11 12">
        <text>tRNA(Tyr) + L-tyrosine + ATP = L-tyrosyl-tRNA(Tyr) + AMP + diphosphate + H(+)</text>
        <dbReference type="Rhea" id="RHEA:10220"/>
        <dbReference type="Rhea" id="RHEA-COMP:9706"/>
        <dbReference type="Rhea" id="RHEA-COMP:9707"/>
        <dbReference type="ChEBI" id="CHEBI:15378"/>
        <dbReference type="ChEBI" id="CHEBI:30616"/>
        <dbReference type="ChEBI" id="CHEBI:33019"/>
        <dbReference type="ChEBI" id="CHEBI:58315"/>
        <dbReference type="ChEBI" id="CHEBI:78442"/>
        <dbReference type="ChEBI" id="CHEBI:78536"/>
        <dbReference type="ChEBI" id="CHEBI:456215"/>
        <dbReference type="EC" id="6.1.1.1"/>
    </reaction>
</comment>
<dbReference type="FunFam" id="3.40.50.620:FF:000040">
    <property type="entry name" value="Tyrosine--tRNA ligase"/>
    <property type="match status" value="1"/>
</dbReference>
<feature type="compositionally biased region" description="Basic and acidic residues" evidence="13">
    <location>
        <begin position="377"/>
        <end position="390"/>
    </location>
</feature>
<keyword evidence="15" id="KW-1185">Reference proteome</keyword>
<keyword evidence="5 12" id="KW-0436">Ligase</keyword>
<evidence type="ECO:0000256" key="12">
    <source>
        <dbReference type="RuleBase" id="RU361234"/>
    </source>
</evidence>
<evidence type="ECO:0000256" key="6">
    <source>
        <dbReference type="ARBA" id="ARBA00022741"/>
    </source>
</evidence>
<name>A0AA43QRI9_9LECA</name>
<feature type="region of interest" description="Disordered" evidence="13">
    <location>
        <begin position="365"/>
        <end position="412"/>
    </location>
</feature>
<evidence type="ECO:0000256" key="4">
    <source>
        <dbReference type="ARBA" id="ARBA00022490"/>
    </source>
</evidence>
<evidence type="ECO:0000256" key="10">
    <source>
        <dbReference type="ARBA" id="ARBA00033323"/>
    </source>
</evidence>
<dbReference type="Pfam" id="PF00579">
    <property type="entry name" value="tRNA-synt_1b"/>
    <property type="match status" value="1"/>
</dbReference>
<dbReference type="InterPro" id="IPR023617">
    <property type="entry name" value="Tyr-tRNA-ligase_arc/euk-type"/>
</dbReference>
<evidence type="ECO:0000256" key="7">
    <source>
        <dbReference type="ARBA" id="ARBA00022840"/>
    </source>
</evidence>
<sequence>MAEALTPPERLALIKENIHEVLRPELIDDVVLHQSRPLKIYWGTATTGRPHCAYFVPIVKIAHFLRAGCAVKLLLADIHGFLDNLKAPIELVAFRAKYYEYVVTSLLKSVNVPIEKLDFVMGSSYQLTSNYTMDLFRLSSKVTEHDAKKAGAEVVKQVENATLSGLLYPLMQALDEEYLGVDAQFGGVDQRKIFTLAAEALPRIGYKERAHLMNPMVPGLAGGKMSSSDPDSKIDVLDSEDVVKRKLKKAQAAPREVDGNGVISFVEYVLLPVDGLKSGGEGRFVVERKDQEPLVYTQMSQLKEDYAADVLTPQILKPAVTRALLDLLRPIQADYMANDEWQSIALKAYPPPEVKKKEKKIKNLGTKFPGAGMGVEVRPDGHVEGQKKSSVEVSTGVESAMKNLDTKSTEPA</sequence>
<keyword evidence="6 12" id="KW-0547">Nucleotide-binding</keyword>
<dbReference type="PRINTS" id="PR01040">
    <property type="entry name" value="TRNASYNTHTYR"/>
</dbReference>
<accession>A0AA43QRI9</accession>
<dbReference type="GO" id="GO:0005524">
    <property type="term" value="F:ATP binding"/>
    <property type="evidence" value="ECO:0007669"/>
    <property type="project" value="UniProtKB-KW"/>
</dbReference>
<comment type="similarity">
    <text evidence="2 12">Belongs to the class-I aminoacyl-tRNA synthetase family.</text>
</comment>
<dbReference type="EC" id="6.1.1.1" evidence="3 12"/>
<evidence type="ECO:0000256" key="11">
    <source>
        <dbReference type="ARBA" id="ARBA00048248"/>
    </source>
</evidence>
<comment type="subcellular location">
    <subcellularLocation>
        <location evidence="1">Cytoplasm</location>
    </subcellularLocation>
</comment>
<keyword evidence="4" id="KW-0963">Cytoplasm</keyword>
<dbReference type="NCBIfam" id="NF006330">
    <property type="entry name" value="PRK08560.1"/>
    <property type="match status" value="1"/>
</dbReference>
<evidence type="ECO:0000256" key="9">
    <source>
        <dbReference type="ARBA" id="ARBA00023146"/>
    </source>
</evidence>
<evidence type="ECO:0000256" key="3">
    <source>
        <dbReference type="ARBA" id="ARBA00013160"/>
    </source>
</evidence>
<gene>
    <name evidence="14" type="primary">TYS1_1</name>
    <name evidence="14" type="ORF">OHK93_001034</name>
</gene>
<dbReference type="NCBIfam" id="TIGR00234">
    <property type="entry name" value="tyrS"/>
    <property type="match status" value="1"/>
</dbReference>
<evidence type="ECO:0000256" key="2">
    <source>
        <dbReference type="ARBA" id="ARBA00005594"/>
    </source>
</evidence>